<proteinExistence type="predicted"/>
<organism evidence="2 3">
    <name type="scientific">Bradyrhizobium erythrophlei</name>
    <dbReference type="NCBI Taxonomy" id="1437360"/>
    <lineage>
        <taxon>Bacteria</taxon>
        <taxon>Pseudomonadati</taxon>
        <taxon>Pseudomonadota</taxon>
        <taxon>Alphaproteobacteria</taxon>
        <taxon>Hyphomicrobiales</taxon>
        <taxon>Nitrobacteraceae</taxon>
        <taxon>Bradyrhizobium</taxon>
    </lineage>
</organism>
<accession>A0A1M5NTF9</accession>
<name>A0A1M5NTF9_9BRAD</name>
<dbReference type="Proteomes" id="UP000190675">
    <property type="component" value="Chromosome I"/>
</dbReference>
<reference evidence="2 3" key="1">
    <citation type="submission" date="2016-11" db="EMBL/GenBank/DDBJ databases">
        <authorList>
            <person name="Jaros S."/>
            <person name="Januszkiewicz K."/>
            <person name="Wedrychowicz H."/>
        </authorList>
    </citation>
    <scope>NUCLEOTIDE SEQUENCE [LARGE SCALE GENOMIC DNA]</scope>
    <source>
        <strain evidence="2 3">GAS242</strain>
    </source>
</reference>
<evidence type="ECO:0000313" key="2">
    <source>
        <dbReference type="EMBL" id="SHG92748.1"/>
    </source>
</evidence>
<protein>
    <submittedName>
        <fullName evidence="2">Uncharacterized protein</fullName>
    </submittedName>
</protein>
<evidence type="ECO:0000313" key="3">
    <source>
        <dbReference type="Proteomes" id="UP000190675"/>
    </source>
</evidence>
<feature type="region of interest" description="Disordered" evidence="1">
    <location>
        <begin position="1"/>
        <end position="27"/>
    </location>
</feature>
<gene>
    <name evidence="2" type="ORF">SAMN05444169_4830</name>
</gene>
<dbReference type="EMBL" id="LT670818">
    <property type="protein sequence ID" value="SHG92748.1"/>
    <property type="molecule type" value="Genomic_DNA"/>
</dbReference>
<sequence length="86" mass="9366">MIPSFDEPSHNSPFTKQHGGAPRRGSMRISVLQVTDDQCRAEASKKKMGTNAIMDFHFESGRGPGIFDKLSVCPPAFNTGLCVPKT</sequence>
<dbReference type="AlphaFoldDB" id="A0A1M5NTF9"/>
<evidence type="ECO:0000256" key="1">
    <source>
        <dbReference type="SAM" id="MobiDB-lite"/>
    </source>
</evidence>